<accession>A0A9Q3EFU9</accession>
<evidence type="ECO:0000313" key="3">
    <source>
        <dbReference type="Proteomes" id="UP000765509"/>
    </source>
</evidence>
<feature type="region of interest" description="Disordered" evidence="1">
    <location>
        <begin position="97"/>
        <end position="117"/>
    </location>
</feature>
<dbReference type="AlphaFoldDB" id="A0A9Q3EFU9"/>
<dbReference type="EMBL" id="AVOT02028007">
    <property type="protein sequence ID" value="MBW0520338.1"/>
    <property type="molecule type" value="Genomic_DNA"/>
</dbReference>
<gene>
    <name evidence="2" type="ORF">O181_060053</name>
</gene>
<name>A0A9Q3EFU9_9BASI</name>
<organism evidence="2 3">
    <name type="scientific">Austropuccinia psidii MF-1</name>
    <dbReference type="NCBI Taxonomy" id="1389203"/>
    <lineage>
        <taxon>Eukaryota</taxon>
        <taxon>Fungi</taxon>
        <taxon>Dikarya</taxon>
        <taxon>Basidiomycota</taxon>
        <taxon>Pucciniomycotina</taxon>
        <taxon>Pucciniomycetes</taxon>
        <taxon>Pucciniales</taxon>
        <taxon>Sphaerophragmiaceae</taxon>
        <taxon>Austropuccinia</taxon>
    </lineage>
</organism>
<comment type="caution">
    <text evidence="2">The sequence shown here is derived from an EMBL/GenBank/DDBJ whole genome shotgun (WGS) entry which is preliminary data.</text>
</comment>
<sequence length="117" mass="12686">MTTPKFAPPPKPIKITFLHRSEIIHEQSLSKNCLIIPDSPPFQIPSLSTTLYEDSPQASSLVLNLESKMSHQPIQSPQTAPITLPLVSLNQTGSILPKNPSSLVHQNSPTPTISLAS</sequence>
<protein>
    <submittedName>
        <fullName evidence="2">Uncharacterized protein</fullName>
    </submittedName>
</protein>
<evidence type="ECO:0000256" key="1">
    <source>
        <dbReference type="SAM" id="MobiDB-lite"/>
    </source>
</evidence>
<keyword evidence="3" id="KW-1185">Reference proteome</keyword>
<evidence type="ECO:0000313" key="2">
    <source>
        <dbReference type="EMBL" id="MBW0520338.1"/>
    </source>
</evidence>
<reference evidence="2" key="1">
    <citation type="submission" date="2021-03" db="EMBL/GenBank/DDBJ databases">
        <title>Draft genome sequence of rust myrtle Austropuccinia psidii MF-1, a brazilian biotype.</title>
        <authorList>
            <person name="Quecine M.C."/>
            <person name="Pachon D.M.R."/>
            <person name="Bonatelli M.L."/>
            <person name="Correr F.H."/>
            <person name="Franceschini L.M."/>
            <person name="Leite T.F."/>
            <person name="Margarido G.R.A."/>
            <person name="Almeida C.A."/>
            <person name="Ferrarezi J.A."/>
            <person name="Labate C.A."/>
        </authorList>
    </citation>
    <scope>NUCLEOTIDE SEQUENCE</scope>
    <source>
        <strain evidence="2">MF-1</strain>
    </source>
</reference>
<proteinExistence type="predicted"/>
<dbReference type="Proteomes" id="UP000765509">
    <property type="component" value="Unassembled WGS sequence"/>
</dbReference>